<dbReference type="PROSITE" id="PS00599">
    <property type="entry name" value="AA_TRANSFER_CLASS_2"/>
    <property type="match status" value="1"/>
</dbReference>
<comment type="similarity">
    <text evidence="6">Belongs to the class-II pyridoxal-phosphate-dependent aminotransferase family.</text>
</comment>
<dbReference type="GO" id="GO:0030170">
    <property type="term" value="F:pyridoxal phosphate binding"/>
    <property type="evidence" value="ECO:0007669"/>
    <property type="project" value="InterPro"/>
</dbReference>
<proteinExistence type="inferred from homology"/>
<evidence type="ECO:0000256" key="3">
    <source>
        <dbReference type="ARBA" id="ARBA00022576"/>
    </source>
</evidence>
<dbReference type="EMBL" id="JACEFB010000007">
    <property type="protein sequence ID" value="MBA2226701.1"/>
    <property type="molecule type" value="Genomic_DNA"/>
</dbReference>
<evidence type="ECO:0000256" key="5">
    <source>
        <dbReference type="ARBA" id="ARBA00022898"/>
    </source>
</evidence>
<dbReference type="InterPro" id="IPR015422">
    <property type="entry name" value="PyrdxlP-dep_Trfase_small"/>
</dbReference>
<keyword evidence="5 6" id="KW-0663">Pyridoxal phosphate</keyword>
<dbReference type="InterPro" id="IPR001917">
    <property type="entry name" value="Aminotrans_II_pyridoxalP_BS"/>
</dbReference>
<dbReference type="InterPro" id="IPR004839">
    <property type="entry name" value="Aminotransferase_I/II_large"/>
</dbReference>
<gene>
    <name evidence="8" type="ORF">H0921_11070</name>
</gene>
<organism evidence="8 9">
    <name type="scientific">Thermogemmata fonticola</name>
    <dbReference type="NCBI Taxonomy" id="2755323"/>
    <lineage>
        <taxon>Bacteria</taxon>
        <taxon>Pseudomonadati</taxon>
        <taxon>Planctomycetota</taxon>
        <taxon>Planctomycetia</taxon>
        <taxon>Gemmatales</taxon>
        <taxon>Gemmataceae</taxon>
        <taxon>Thermogemmata</taxon>
    </lineage>
</organism>
<evidence type="ECO:0000256" key="2">
    <source>
        <dbReference type="ARBA" id="ARBA00007441"/>
    </source>
</evidence>
<evidence type="ECO:0000256" key="1">
    <source>
        <dbReference type="ARBA" id="ARBA00001933"/>
    </source>
</evidence>
<protein>
    <submittedName>
        <fullName evidence="8">Aminotransferase class I/II-fold pyridoxal phosphate-dependent enzyme</fullName>
    </submittedName>
</protein>
<evidence type="ECO:0000313" key="8">
    <source>
        <dbReference type="EMBL" id="MBA2226701.1"/>
    </source>
</evidence>
<evidence type="ECO:0000313" key="9">
    <source>
        <dbReference type="Proteomes" id="UP000542342"/>
    </source>
</evidence>
<dbReference type="InterPro" id="IPR015421">
    <property type="entry name" value="PyrdxlP-dep_Trfase_major"/>
</dbReference>
<dbReference type="InterPro" id="IPR050596">
    <property type="entry name" value="AspAT/PAT-like"/>
</dbReference>
<dbReference type="SUPFAM" id="SSF53383">
    <property type="entry name" value="PLP-dependent transferases"/>
    <property type="match status" value="1"/>
</dbReference>
<reference evidence="8 9" key="1">
    <citation type="submission" date="2020-07" db="EMBL/GenBank/DDBJ databases">
        <title>Thermogemmata thermophila gen. nov., sp. nov., a novel moderate thermophilic planctomycete from a Kamchatka hot spring.</title>
        <authorList>
            <person name="Elcheninov A.G."/>
            <person name="Podosokorskaya O.A."/>
            <person name="Kovaleva O.L."/>
            <person name="Novikov A."/>
            <person name="Bonch-Osmolovskaya E.A."/>
            <person name="Toshchakov S.V."/>
            <person name="Kublanov I.V."/>
        </authorList>
    </citation>
    <scope>NUCLEOTIDE SEQUENCE [LARGE SCALE GENOMIC DNA]</scope>
    <source>
        <strain evidence="8 9">2918</strain>
    </source>
</reference>
<comment type="caution">
    <text evidence="8">The sequence shown here is derived from an EMBL/GenBank/DDBJ whole genome shotgun (WGS) entry which is preliminary data.</text>
</comment>
<dbReference type="AlphaFoldDB" id="A0A7V9ABX9"/>
<keyword evidence="9" id="KW-1185">Reference proteome</keyword>
<dbReference type="InterPro" id="IPR015424">
    <property type="entry name" value="PyrdxlP-dep_Trfase"/>
</dbReference>
<comment type="similarity">
    <text evidence="2">Belongs to the class-I pyridoxal-phosphate-dependent aminotransferase family.</text>
</comment>
<keyword evidence="3 8" id="KW-0032">Aminotransferase</keyword>
<feature type="domain" description="Aminotransferase class I/classII large" evidence="7">
    <location>
        <begin position="33"/>
        <end position="389"/>
    </location>
</feature>
<dbReference type="GO" id="GO:0008483">
    <property type="term" value="F:transaminase activity"/>
    <property type="evidence" value="ECO:0007669"/>
    <property type="project" value="UniProtKB-KW"/>
</dbReference>
<dbReference type="GO" id="GO:0006520">
    <property type="term" value="P:amino acid metabolic process"/>
    <property type="evidence" value="ECO:0007669"/>
    <property type="project" value="InterPro"/>
</dbReference>
<dbReference type="RefSeq" id="WP_194538145.1">
    <property type="nucleotide sequence ID" value="NZ_JACEFB010000007.1"/>
</dbReference>
<comment type="cofactor">
    <cofactor evidence="1 6">
        <name>pyridoxal 5'-phosphate</name>
        <dbReference type="ChEBI" id="CHEBI:597326"/>
    </cofactor>
</comment>
<dbReference type="Gene3D" id="3.90.1150.10">
    <property type="entry name" value="Aspartate Aminotransferase, domain 1"/>
    <property type="match status" value="1"/>
</dbReference>
<keyword evidence="4 8" id="KW-0808">Transferase</keyword>
<sequence>MNWAFSAFAAGLTSETAFDVLAVARRLRAAGKEVIELQIGDSPFPTPPHALAAAHAALDAGHTRYAPSLGLPEFRAAIAQTLNREFALDLTADHIAVGAGAKIFQTFFCEAFLEPGDAVLVFEPAFPTYLPNILRRGAIPVLAPLRPERHFRPDPDDLARFLRQHSRPKAVFLNSPHNPTGSILLLDDLRAFADLLRGTPVLLFSDEPYCHMVWEGKHHTPLSLPELRERTVAAYTFSKSYSMSGWRCGFAVAPPPVIQVFGKLLNTSLSCVPPFVQKAAQAALELDEPTRNEQMNQFRAKVNLLVTELSRLEGVRVRRPAGTFYVFPDLRLWCQRFGLTSHGLAMFLLEAADERRGVACLGGECFGPSGLGFLRLSCAESDERLVEAVHFIGQTLTAACSSGPQAERLTRWRQQHPQFHWPR</sequence>
<dbReference type="PANTHER" id="PTHR46383:SF1">
    <property type="entry name" value="ASPARTATE AMINOTRANSFERASE"/>
    <property type="match status" value="1"/>
</dbReference>
<dbReference type="Pfam" id="PF00155">
    <property type="entry name" value="Aminotran_1_2"/>
    <property type="match status" value="1"/>
</dbReference>
<evidence type="ECO:0000256" key="4">
    <source>
        <dbReference type="ARBA" id="ARBA00022679"/>
    </source>
</evidence>
<name>A0A7V9ABX9_9BACT</name>
<dbReference type="Gene3D" id="3.40.640.10">
    <property type="entry name" value="Type I PLP-dependent aspartate aminotransferase-like (Major domain)"/>
    <property type="match status" value="1"/>
</dbReference>
<dbReference type="CDD" id="cd00609">
    <property type="entry name" value="AAT_like"/>
    <property type="match status" value="1"/>
</dbReference>
<evidence type="ECO:0000256" key="6">
    <source>
        <dbReference type="RuleBase" id="RU003693"/>
    </source>
</evidence>
<accession>A0A7V9ABX9</accession>
<evidence type="ECO:0000259" key="7">
    <source>
        <dbReference type="Pfam" id="PF00155"/>
    </source>
</evidence>
<dbReference type="PANTHER" id="PTHR46383">
    <property type="entry name" value="ASPARTATE AMINOTRANSFERASE"/>
    <property type="match status" value="1"/>
</dbReference>
<dbReference type="Proteomes" id="UP000542342">
    <property type="component" value="Unassembled WGS sequence"/>
</dbReference>